<dbReference type="InterPro" id="IPR014955">
    <property type="entry name" value="DUF1826"/>
</dbReference>
<name>A0A2S7VIU5_PHOAN</name>
<protein>
    <submittedName>
        <fullName evidence="1">Succinylglutamate desuccinylase</fullName>
    </submittedName>
</protein>
<evidence type="ECO:0000313" key="1">
    <source>
        <dbReference type="EMBL" id="PQJ62093.1"/>
    </source>
</evidence>
<gene>
    <name evidence="1" type="ORF">BTO08_17765</name>
</gene>
<sequence>MNVATIDHHLNSTNNTSNLCMAPQPTVFTNIYRNNINIAVWQRNLSSELTHEIETFLSDNPTFRKSISLSPETVREELDLATQRKLPKALVENIAQLVDMFCCLFDLKEVGLRLTALNNAMCPRFHVDHIPCRLVTTFHGTASQWLPNNKVDRTKLGHGNNGLPDETSGLYQQHSDIEQLSTGDVALLKGEAWAGNENLGIVHRSPTTSPNETRLLMTLDFC</sequence>
<organism evidence="1 2">
    <name type="scientific">Photobacterium angustum</name>
    <dbReference type="NCBI Taxonomy" id="661"/>
    <lineage>
        <taxon>Bacteria</taxon>
        <taxon>Pseudomonadati</taxon>
        <taxon>Pseudomonadota</taxon>
        <taxon>Gammaproteobacteria</taxon>
        <taxon>Vibrionales</taxon>
        <taxon>Vibrionaceae</taxon>
        <taxon>Photobacterium</taxon>
    </lineage>
</organism>
<proteinExistence type="predicted"/>
<dbReference type="EMBL" id="MSCJ01000003">
    <property type="protein sequence ID" value="PQJ62093.1"/>
    <property type="molecule type" value="Genomic_DNA"/>
</dbReference>
<dbReference type="Pfam" id="PF08856">
    <property type="entry name" value="DUF1826"/>
    <property type="match status" value="1"/>
</dbReference>
<accession>A0A2S7VIU5</accession>
<evidence type="ECO:0000313" key="2">
    <source>
        <dbReference type="Proteomes" id="UP000238730"/>
    </source>
</evidence>
<dbReference type="OrthoDB" id="5342505at2"/>
<dbReference type="AlphaFoldDB" id="A0A2S7VIU5"/>
<dbReference type="Proteomes" id="UP000238730">
    <property type="component" value="Unassembled WGS sequence"/>
</dbReference>
<comment type="caution">
    <text evidence="1">The sequence shown here is derived from an EMBL/GenBank/DDBJ whole genome shotgun (WGS) entry which is preliminary data.</text>
</comment>
<reference evidence="1 2" key="1">
    <citation type="submission" date="2016-12" db="EMBL/GenBank/DDBJ databases">
        <title>Diversity of luminous bacteria.</title>
        <authorList>
            <person name="Yoshizawa S."/>
            <person name="Kogure K."/>
        </authorList>
    </citation>
    <scope>NUCLEOTIDE SEQUENCE [LARGE SCALE GENOMIC DNA]</scope>
    <source>
        <strain evidence="1 2">LC1-200</strain>
    </source>
</reference>